<evidence type="ECO:0000256" key="3">
    <source>
        <dbReference type="ARBA" id="ARBA00022692"/>
    </source>
</evidence>
<feature type="domain" description="MotA/TolQ/ExbB proton channel" evidence="8">
    <location>
        <begin position="97"/>
        <end position="188"/>
    </location>
</feature>
<dbReference type="STRING" id="888061.AXF15_01320"/>
<dbReference type="PANTHER" id="PTHR30625:SF11">
    <property type="entry name" value="MOTA_TOLQ_EXBB PROTON CHANNEL DOMAIN-CONTAINING PROTEIN"/>
    <property type="match status" value="1"/>
</dbReference>
<comment type="subcellular location">
    <subcellularLocation>
        <location evidence="1">Cell membrane</location>
        <topology evidence="1">Multi-pass membrane protein</topology>
    </subcellularLocation>
    <subcellularLocation>
        <location evidence="6">Membrane</location>
        <topology evidence="6">Multi-pass membrane protein</topology>
    </subcellularLocation>
</comment>
<keyword evidence="6" id="KW-0653">Protein transport</keyword>
<feature type="transmembrane region" description="Helical" evidence="7">
    <location>
        <begin position="111"/>
        <end position="137"/>
    </location>
</feature>
<evidence type="ECO:0000259" key="8">
    <source>
        <dbReference type="Pfam" id="PF01618"/>
    </source>
</evidence>
<proteinExistence type="inferred from homology"/>
<dbReference type="Pfam" id="PF01618">
    <property type="entry name" value="MotA_ExbB"/>
    <property type="match status" value="1"/>
</dbReference>
<keyword evidence="2" id="KW-1003">Cell membrane</keyword>
<dbReference type="GO" id="GO:0005886">
    <property type="term" value="C:plasma membrane"/>
    <property type="evidence" value="ECO:0007669"/>
    <property type="project" value="UniProtKB-SubCell"/>
</dbReference>
<evidence type="ECO:0000256" key="1">
    <source>
        <dbReference type="ARBA" id="ARBA00004651"/>
    </source>
</evidence>
<dbReference type="GO" id="GO:0017038">
    <property type="term" value="P:protein import"/>
    <property type="evidence" value="ECO:0007669"/>
    <property type="project" value="TreeGrafter"/>
</dbReference>
<evidence type="ECO:0000256" key="4">
    <source>
        <dbReference type="ARBA" id="ARBA00022989"/>
    </source>
</evidence>
<gene>
    <name evidence="9" type="ORF">AXF15_01320</name>
</gene>
<dbReference type="InterPro" id="IPR002898">
    <property type="entry name" value="MotA_ExbB_proton_chnl"/>
</dbReference>
<organism evidence="9 10">
    <name type="scientific">Desulfomicrobium orale DSM 12838</name>
    <dbReference type="NCBI Taxonomy" id="888061"/>
    <lineage>
        <taxon>Bacteria</taxon>
        <taxon>Pseudomonadati</taxon>
        <taxon>Thermodesulfobacteriota</taxon>
        <taxon>Desulfovibrionia</taxon>
        <taxon>Desulfovibrionales</taxon>
        <taxon>Desulfomicrobiaceae</taxon>
        <taxon>Desulfomicrobium</taxon>
    </lineage>
</organism>
<dbReference type="InterPro" id="IPR050790">
    <property type="entry name" value="ExbB/TolQ_transport"/>
</dbReference>
<comment type="similarity">
    <text evidence="6">Belongs to the exbB/tolQ family.</text>
</comment>
<reference evidence="10" key="1">
    <citation type="submission" date="2016-02" db="EMBL/GenBank/DDBJ databases">
        <authorList>
            <person name="Holder M.E."/>
            <person name="Ajami N.J."/>
            <person name="Petrosino J.F."/>
        </authorList>
    </citation>
    <scope>NUCLEOTIDE SEQUENCE [LARGE SCALE GENOMIC DNA]</scope>
    <source>
        <strain evidence="10">DSM 12838</strain>
    </source>
</reference>
<evidence type="ECO:0000256" key="6">
    <source>
        <dbReference type="RuleBase" id="RU004057"/>
    </source>
</evidence>
<evidence type="ECO:0000256" key="7">
    <source>
        <dbReference type="SAM" id="Phobius"/>
    </source>
</evidence>
<keyword evidence="3 7" id="KW-0812">Transmembrane</keyword>
<keyword evidence="10" id="KW-1185">Reference proteome</keyword>
<name>A0A0X8JN75_9BACT</name>
<evidence type="ECO:0000256" key="5">
    <source>
        <dbReference type="ARBA" id="ARBA00023136"/>
    </source>
</evidence>
<keyword evidence="4 7" id="KW-1133">Transmembrane helix</keyword>
<dbReference type="PANTHER" id="PTHR30625">
    <property type="entry name" value="PROTEIN TOLQ"/>
    <property type="match status" value="1"/>
</dbReference>
<evidence type="ECO:0000313" key="9">
    <source>
        <dbReference type="EMBL" id="AMD91892.1"/>
    </source>
</evidence>
<keyword evidence="6" id="KW-0813">Transport</keyword>
<feature type="transmembrane region" description="Helical" evidence="7">
    <location>
        <begin position="157"/>
        <end position="177"/>
    </location>
</feature>
<sequence>MWSDFFLQAYTYLEPGGVVMIPLILTSVWMWTLIIERLIWFARLSKLDISLGQALQSAHSGRLPEGASGLRTDVVRFFLNERTGRRDVDILLLDRLALHVRPYIRRSLSTIAILAAVAPLFGLLGTVTGMITTFDVISLFGTGNAKAMAGGISEALITTQSGLLAATPGLFMSVFLSRRAAKLEDLMQETISILKRRL</sequence>
<dbReference type="KEGG" id="doa:AXF15_01320"/>
<dbReference type="EMBL" id="CP014230">
    <property type="protein sequence ID" value="AMD91892.1"/>
    <property type="molecule type" value="Genomic_DNA"/>
</dbReference>
<dbReference type="Proteomes" id="UP000063964">
    <property type="component" value="Chromosome"/>
</dbReference>
<dbReference type="OrthoDB" id="9809716at2"/>
<dbReference type="RefSeq" id="WP_066602281.1">
    <property type="nucleotide sequence ID" value="NZ_CP014230.1"/>
</dbReference>
<dbReference type="AlphaFoldDB" id="A0A0X8JN75"/>
<keyword evidence="5 7" id="KW-0472">Membrane</keyword>
<accession>A0A0X8JN75</accession>
<evidence type="ECO:0000256" key="2">
    <source>
        <dbReference type="ARBA" id="ARBA00022475"/>
    </source>
</evidence>
<evidence type="ECO:0000313" key="10">
    <source>
        <dbReference type="Proteomes" id="UP000063964"/>
    </source>
</evidence>
<feature type="transmembrane region" description="Helical" evidence="7">
    <location>
        <begin position="20"/>
        <end position="40"/>
    </location>
</feature>
<protein>
    <submittedName>
        <fullName evidence="9">Biopolymer transporter ExbB</fullName>
    </submittedName>
</protein>